<dbReference type="RefSeq" id="WP_191716906.1">
    <property type="nucleotide sequence ID" value="NZ_JACSPU010000010.1"/>
</dbReference>
<proteinExistence type="inferred from homology"/>
<dbReference type="Gene3D" id="3.40.1440.10">
    <property type="entry name" value="GIY-YIG endonuclease"/>
    <property type="match status" value="1"/>
</dbReference>
<reference evidence="3 4" key="1">
    <citation type="submission" date="2020-08" db="EMBL/GenBank/DDBJ databases">
        <title>A Genomic Blueprint of the Chicken Gut Microbiome.</title>
        <authorList>
            <person name="Gilroy R."/>
            <person name="Ravi A."/>
            <person name="Getino M."/>
            <person name="Pursley I."/>
            <person name="Horton D.L."/>
            <person name="Alikhan N.-F."/>
            <person name="Baker D."/>
            <person name="Gharbi K."/>
            <person name="Hall N."/>
            <person name="Watson M."/>
            <person name="Adriaenssens E.M."/>
            <person name="Foster-Nyarko E."/>
            <person name="Jarju S."/>
            <person name="Secka A."/>
            <person name="Antonio M."/>
            <person name="Oren A."/>
            <person name="Chaudhuri R."/>
            <person name="La Ragione R.M."/>
            <person name="Hildebrand F."/>
            <person name="Pallen M.J."/>
        </authorList>
    </citation>
    <scope>NUCLEOTIDE SEQUENCE [LARGE SCALE GENOMIC DNA]</scope>
    <source>
        <strain evidence="3 4">Sa1BUA13</strain>
    </source>
</reference>
<dbReference type="PROSITE" id="PS50164">
    <property type="entry name" value="GIY_YIG"/>
    <property type="match status" value="1"/>
</dbReference>
<dbReference type="SUPFAM" id="SSF82771">
    <property type="entry name" value="GIY-YIG endonuclease"/>
    <property type="match status" value="1"/>
</dbReference>
<evidence type="ECO:0000259" key="2">
    <source>
        <dbReference type="PROSITE" id="PS50164"/>
    </source>
</evidence>
<dbReference type="CDD" id="cd10456">
    <property type="entry name" value="GIY-YIG_UPF0213"/>
    <property type="match status" value="1"/>
</dbReference>
<organism evidence="3 4">
    <name type="scientific">Planococcus wigleyi</name>
    <dbReference type="NCBI Taxonomy" id="2762216"/>
    <lineage>
        <taxon>Bacteria</taxon>
        <taxon>Bacillati</taxon>
        <taxon>Bacillota</taxon>
        <taxon>Bacilli</taxon>
        <taxon>Bacillales</taxon>
        <taxon>Caryophanaceae</taxon>
        <taxon>Planococcus</taxon>
    </lineage>
</organism>
<evidence type="ECO:0000313" key="4">
    <source>
        <dbReference type="Proteomes" id="UP000658980"/>
    </source>
</evidence>
<dbReference type="EMBL" id="JACSPU010000010">
    <property type="protein sequence ID" value="MBD8016749.1"/>
    <property type="molecule type" value="Genomic_DNA"/>
</dbReference>
<comment type="similarity">
    <text evidence="1">Belongs to the UPF0213 family.</text>
</comment>
<keyword evidence="4" id="KW-1185">Reference proteome</keyword>
<dbReference type="Pfam" id="PF01541">
    <property type="entry name" value="GIY-YIG"/>
    <property type="match status" value="1"/>
</dbReference>
<evidence type="ECO:0000313" key="3">
    <source>
        <dbReference type="EMBL" id="MBD8016749.1"/>
    </source>
</evidence>
<dbReference type="InterPro" id="IPR050190">
    <property type="entry name" value="UPF0213_domain"/>
</dbReference>
<feature type="domain" description="GIY-YIG" evidence="2">
    <location>
        <begin position="4"/>
        <end position="79"/>
    </location>
</feature>
<dbReference type="Proteomes" id="UP000658980">
    <property type="component" value="Unassembled WGS sequence"/>
</dbReference>
<sequence>MAASDHYFYVLECADGSYYAGYTNNLEKRLAAHNAGKGAKYTRAKGPSKLIHHECYDTKPAAMKAEYAFKQLTKAQKIHYIAEGKENGK</sequence>
<gene>
    <name evidence="3" type="ORF">H9630_18245</name>
</gene>
<dbReference type="InterPro" id="IPR035901">
    <property type="entry name" value="GIY-YIG_endonuc_sf"/>
</dbReference>
<dbReference type="PANTHER" id="PTHR34477">
    <property type="entry name" value="UPF0213 PROTEIN YHBQ"/>
    <property type="match status" value="1"/>
</dbReference>
<protein>
    <submittedName>
        <fullName evidence="3">GIY-YIG nuclease family protein</fullName>
    </submittedName>
</protein>
<accession>A0ABR8WI96</accession>
<name>A0ABR8WI96_9BACL</name>
<comment type="caution">
    <text evidence="3">The sequence shown here is derived from an EMBL/GenBank/DDBJ whole genome shotgun (WGS) entry which is preliminary data.</text>
</comment>
<evidence type="ECO:0000256" key="1">
    <source>
        <dbReference type="ARBA" id="ARBA00007435"/>
    </source>
</evidence>
<dbReference type="InterPro" id="IPR000305">
    <property type="entry name" value="GIY-YIG_endonuc"/>
</dbReference>
<dbReference type="PANTHER" id="PTHR34477:SF1">
    <property type="entry name" value="UPF0213 PROTEIN YHBQ"/>
    <property type="match status" value="1"/>
</dbReference>